<keyword evidence="1" id="KW-1133">Transmembrane helix</keyword>
<evidence type="ECO:0000313" key="2">
    <source>
        <dbReference type="EMBL" id="MBP1464940.1"/>
    </source>
</evidence>
<evidence type="ECO:0000313" key="3">
    <source>
        <dbReference type="Proteomes" id="UP001193081"/>
    </source>
</evidence>
<comment type="caution">
    <text evidence="2">The sequence shown here is derived from an EMBL/GenBank/DDBJ whole genome shotgun (WGS) entry which is preliminary data.</text>
</comment>
<dbReference type="InterPro" id="IPR025495">
    <property type="entry name" value="DUF4386"/>
</dbReference>
<keyword evidence="1" id="KW-0472">Membrane</keyword>
<feature type="transmembrane region" description="Helical" evidence="1">
    <location>
        <begin position="85"/>
        <end position="103"/>
    </location>
</feature>
<feature type="transmembrane region" description="Helical" evidence="1">
    <location>
        <begin position="196"/>
        <end position="215"/>
    </location>
</feature>
<feature type="transmembrane region" description="Helical" evidence="1">
    <location>
        <begin position="169"/>
        <end position="190"/>
    </location>
</feature>
<name>A0ABS4D674_9CHLR</name>
<dbReference type="RefSeq" id="WP_167857253.1">
    <property type="nucleotide sequence ID" value="NZ_SIJK02000005.1"/>
</dbReference>
<dbReference type="Proteomes" id="UP001193081">
    <property type="component" value="Unassembled WGS sequence"/>
</dbReference>
<proteinExistence type="predicted"/>
<feature type="transmembrane region" description="Helical" evidence="1">
    <location>
        <begin position="55"/>
        <end position="78"/>
    </location>
</feature>
<gene>
    <name evidence="2" type="ORF">EYB53_004375</name>
</gene>
<keyword evidence="1" id="KW-0812">Transmembrane</keyword>
<dbReference type="EMBL" id="SIJK02000005">
    <property type="protein sequence ID" value="MBP1464940.1"/>
    <property type="molecule type" value="Genomic_DNA"/>
</dbReference>
<evidence type="ECO:0000256" key="1">
    <source>
        <dbReference type="SAM" id="Phobius"/>
    </source>
</evidence>
<dbReference type="Pfam" id="PF14329">
    <property type="entry name" value="DUF4386"/>
    <property type="match status" value="1"/>
</dbReference>
<feature type="transmembrane region" description="Helical" evidence="1">
    <location>
        <begin position="143"/>
        <end position="160"/>
    </location>
</feature>
<accession>A0ABS4D674</accession>
<protein>
    <submittedName>
        <fullName evidence="2">DUF4386 domain-containing protein</fullName>
    </submittedName>
</protein>
<feature type="transmembrane region" description="Helical" evidence="1">
    <location>
        <begin position="12"/>
        <end position="35"/>
    </location>
</feature>
<organism evidence="2 3">
    <name type="scientific">Candidatus Chloroploca mongolica</name>
    <dbReference type="NCBI Taxonomy" id="2528176"/>
    <lineage>
        <taxon>Bacteria</taxon>
        <taxon>Bacillati</taxon>
        <taxon>Chloroflexota</taxon>
        <taxon>Chloroflexia</taxon>
        <taxon>Chloroflexales</taxon>
        <taxon>Chloroflexineae</taxon>
        <taxon>Oscillochloridaceae</taxon>
        <taxon>Candidatus Chloroploca</taxon>
    </lineage>
</organism>
<reference evidence="2 3" key="1">
    <citation type="submission" date="2021-03" db="EMBL/GenBank/DDBJ databases">
        <authorList>
            <person name="Grouzdev D.S."/>
        </authorList>
    </citation>
    <scope>NUCLEOTIDE SEQUENCE [LARGE SCALE GENOMIC DNA]</scope>
    <source>
        <strain evidence="2 3">M50-1</strain>
    </source>
</reference>
<sequence length="236" mass="26164">MQTETKTTRLLGIAFLFQFITSFSSGVFFKSAWFVPEDMSATMLKIATNPGLVRANILVDMLTALGVTFLGVMLYLTLGKQNEKIALTALGFYFLEVSLLAVSRMETFALLRFSQAYVAAGQPAELLLLGQVAYEAMDFTGNTLHMLAFCLGAILFYSLLDQARIVPRWLALWGLVTVFPLLVGTVSQMFGYTIPFLFYLPYVPFELVLGVWILVKGIPELRTVQSLNVMTPVAPS</sequence>
<keyword evidence="3" id="KW-1185">Reference proteome</keyword>